<protein>
    <submittedName>
        <fullName evidence="2">Lipoprotein</fullName>
    </submittedName>
</protein>
<evidence type="ECO:0000256" key="1">
    <source>
        <dbReference type="SAM" id="MobiDB-lite"/>
    </source>
</evidence>
<dbReference type="NCBIfam" id="NF047807">
    <property type="entry name" value="LIC10920_lipo"/>
    <property type="match status" value="1"/>
</dbReference>
<organism evidence="2 3">
    <name type="scientific">Leptospira ellinghausenii</name>
    <dbReference type="NCBI Taxonomy" id="1917822"/>
    <lineage>
        <taxon>Bacteria</taxon>
        <taxon>Pseudomonadati</taxon>
        <taxon>Spirochaetota</taxon>
        <taxon>Spirochaetia</taxon>
        <taxon>Leptospirales</taxon>
        <taxon>Leptospiraceae</taxon>
        <taxon>Leptospira</taxon>
    </lineage>
</organism>
<reference evidence="3" key="1">
    <citation type="journal article" date="2019" name="Microbiol. Immunol.">
        <title>Molecular and phenotypic characterization of Leptospira johnsonii sp. nov., Leptospira ellinghausenii sp. nov. and Leptospira ryugenii sp. nov. isolated from soil and water in Japan.</title>
        <authorList>
            <person name="Masuzawa T."/>
            <person name="Saito M."/>
            <person name="Nakao R."/>
            <person name="Nikaido Y."/>
            <person name="Matsumoto M."/>
            <person name="Ogawa M."/>
            <person name="Yokoyama M."/>
            <person name="Hidaka Y."/>
            <person name="Tomita J."/>
            <person name="Sakakibara K."/>
            <person name="Suzuki K."/>
            <person name="Yasuda S."/>
            <person name="Sato H."/>
            <person name="Yamaguchi M."/>
            <person name="Yoshida S.I."/>
            <person name="Koizumi N."/>
            <person name="Kawamura Y."/>
        </authorList>
    </citation>
    <scope>NUCLEOTIDE SEQUENCE [LARGE SCALE GENOMIC DNA]</scope>
    <source>
        <strain evidence="3">E18</strain>
    </source>
</reference>
<accession>A0A2P2DDW6</accession>
<dbReference type="AlphaFoldDB" id="A0A2P2DDW6"/>
<evidence type="ECO:0000313" key="2">
    <source>
        <dbReference type="EMBL" id="GBF42822.1"/>
    </source>
</evidence>
<name>A0A2P2DDW6_9LEPT</name>
<evidence type="ECO:0000313" key="3">
    <source>
        <dbReference type="Proteomes" id="UP000245206"/>
    </source>
</evidence>
<feature type="region of interest" description="Disordered" evidence="1">
    <location>
        <begin position="52"/>
        <end position="84"/>
    </location>
</feature>
<dbReference type="Proteomes" id="UP000245206">
    <property type="component" value="Unassembled WGS sequence"/>
</dbReference>
<dbReference type="EMBL" id="BFAZ01000009">
    <property type="protein sequence ID" value="GBF42822.1"/>
    <property type="molecule type" value="Genomic_DNA"/>
</dbReference>
<proteinExistence type="predicted"/>
<sequence>MDGMLRLISILLVLVPFFWGCLKNDNNAALSILDDSTPALYPFNGEVDTSVTTSCGQASPATATTGTTPGTTTGTTGSTGTSTNNTRFSVISQLIFKTKETLNIRFQYDSTQIQGNIDPQQGFILAGGLFGKTVQGTQGTVKWFNQGINIDTSIQNVQQISFFNIEIRLNGTYSTTATNSATILLQCFTTDGVNCTSVTTTSRCFTSDNKTCIVQNTSGDAKSVIISGTIKCNAPNIVPQ</sequence>
<keyword evidence="2" id="KW-0449">Lipoprotein</keyword>
<comment type="caution">
    <text evidence="2">The sequence shown here is derived from an EMBL/GenBank/DDBJ whole genome shotgun (WGS) entry which is preliminary data.</text>
</comment>
<gene>
    <name evidence="2" type="ORF">LPTSP2_21120</name>
</gene>
<keyword evidence="3" id="KW-1185">Reference proteome</keyword>
<feature type="compositionally biased region" description="Low complexity" evidence="1">
    <location>
        <begin position="60"/>
        <end position="84"/>
    </location>
</feature>